<name>A0ABY9FB36_9PSED</name>
<organism evidence="2 3">
    <name type="scientific">Pseudomonas beijingensis</name>
    <dbReference type="NCBI Taxonomy" id="2954101"/>
    <lineage>
        <taxon>Bacteria</taxon>
        <taxon>Pseudomonadati</taxon>
        <taxon>Pseudomonadota</taxon>
        <taxon>Gammaproteobacteria</taxon>
        <taxon>Pseudomonadales</taxon>
        <taxon>Pseudomonadaceae</taxon>
        <taxon>Pseudomonas</taxon>
    </lineage>
</organism>
<dbReference type="EMBL" id="CP117451">
    <property type="protein sequence ID" value="WLH00809.1"/>
    <property type="molecule type" value="Genomic_DNA"/>
</dbReference>
<keyword evidence="3" id="KW-1185">Reference proteome</keyword>
<dbReference type="Proteomes" id="UP001224838">
    <property type="component" value="Chromosome"/>
</dbReference>
<dbReference type="NCBIfam" id="TIGR03696">
    <property type="entry name" value="Rhs_assc_core"/>
    <property type="match status" value="1"/>
</dbReference>
<dbReference type="Gene3D" id="2.180.10.10">
    <property type="entry name" value="RHS repeat-associated core"/>
    <property type="match status" value="1"/>
</dbReference>
<dbReference type="InterPro" id="IPR022385">
    <property type="entry name" value="Rhs_assc_core"/>
</dbReference>
<feature type="region of interest" description="Disordered" evidence="1">
    <location>
        <begin position="309"/>
        <end position="332"/>
    </location>
</feature>
<accession>A0ABY9FB36</accession>
<evidence type="ECO:0000256" key="1">
    <source>
        <dbReference type="SAM" id="MobiDB-lite"/>
    </source>
</evidence>
<proteinExistence type="predicted"/>
<dbReference type="SUPFAM" id="SSF56399">
    <property type="entry name" value="ADP-ribosylation"/>
    <property type="match status" value="1"/>
</dbReference>
<protein>
    <submittedName>
        <fullName evidence="2">RHS repeat-associated core domain-containing protein</fullName>
    </submittedName>
</protein>
<sequence length="332" mass="35917">MSANRKTLLCRYHYDPLDRLADCTPSAEARTQRFYLKERLISEIQGSVQRSIFQQDEQLLAQQQRQNDAVETTLLTTDLQRSVLHALDATQPHPLAYTPYGHRSAENDLLSLLGFNGERPDPVTRHYLLGNGYRAFNPVLMRFNSPDRRSPFNKGGVNAYAYALGDPINHADPTGEFAISILTAVQRGLTIALHSIVPAGMILGPKVTGIALVATRISLSGSIASAVGAIMQLAGRPIGAYVSAAGTAALVGGAAARGVIALRTARQAGPLWRKIKENLLNIVGISQKKNPPVQPSATYKKHSSTASIQNNANANVHQKIAQEASSIREPSR</sequence>
<reference evidence="2 3" key="1">
    <citation type="submission" date="2023-02" db="EMBL/GenBank/DDBJ databases">
        <title>Evolution of Hrp T3SS in non-pathogenic Pseudomonas fluorescens.</title>
        <authorList>
            <person name="Liao K."/>
            <person name="Wei H."/>
            <person name="Gu Y."/>
        </authorList>
    </citation>
    <scope>NUCLEOTIDE SEQUENCE [LARGE SCALE GENOMIC DNA]</scope>
    <source>
        <strain evidence="2 3">FP2034</strain>
    </source>
</reference>
<dbReference type="RefSeq" id="WP_305468714.1">
    <property type="nucleotide sequence ID" value="NZ_CP117451.1"/>
</dbReference>
<evidence type="ECO:0000313" key="2">
    <source>
        <dbReference type="EMBL" id="WLH00809.1"/>
    </source>
</evidence>
<gene>
    <name evidence="2" type="ORF">PSH92_26285</name>
</gene>
<evidence type="ECO:0000313" key="3">
    <source>
        <dbReference type="Proteomes" id="UP001224838"/>
    </source>
</evidence>